<proteinExistence type="inferred from homology"/>
<evidence type="ECO:0000256" key="4">
    <source>
        <dbReference type="ARBA" id="ARBA00022723"/>
    </source>
</evidence>
<dbReference type="GO" id="GO:0016705">
    <property type="term" value="F:oxidoreductase activity, acting on paired donors, with incorporation or reduction of molecular oxygen"/>
    <property type="evidence" value="ECO:0007669"/>
    <property type="project" value="InterPro"/>
</dbReference>
<dbReference type="SUPFAM" id="SSF48264">
    <property type="entry name" value="Cytochrome P450"/>
    <property type="match status" value="1"/>
</dbReference>
<comment type="caution">
    <text evidence="9">The sequence shown here is derived from an EMBL/GenBank/DDBJ whole genome shotgun (WGS) entry which is preliminary data.</text>
</comment>
<dbReference type="InterPro" id="IPR036396">
    <property type="entry name" value="Cyt_P450_sf"/>
</dbReference>
<feature type="compositionally biased region" description="Low complexity" evidence="8">
    <location>
        <begin position="472"/>
        <end position="488"/>
    </location>
</feature>
<dbReference type="RefSeq" id="WP_128495023.1">
    <property type="nucleotide sequence ID" value="NZ_RZNB01000003.1"/>
</dbReference>
<dbReference type="PANTHER" id="PTHR24286:SF24">
    <property type="entry name" value="LANOSTEROL 14-ALPHA DEMETHYLASE"/>
    <property type="match status" value="1"/>
</dbReference>
<dbReference type="GO" id="GO:0004497">
    <property type="term" value="F:monooxygenase activity"/>
    <property type="evidence" value="ECO:0007669"/>
    <property type="project" value="UniProtKB-KW"/>
</dbReference>
<sequence>MNQDEGRGRDDGQSRDAGDREVVGSRRFRGGGLRLFARRGQRDRTPIADGSVALLAEGYLFGRHRFQRAGTDVFDTRLMLRPATVVYGADAAQMFYDGERFGRERAMPTSVMHLLQDEGSVQSLTGASHRRRKSLFVELLMDDGAIEDLQSVYRNEWSRAVRSWTGEVVLHDELTMILTRTALRWVGIAPSTVDVERLRADLIAMIDNAGSFGPANWLARGHRRRAERWARDVLALERREAARLRRTGRKNSPADARQSPVRRLATATGDDGELLPVEVAAVELLNVLRPTVAVARFIVFGAHAMNRWPGWRRRLRSGASPDRDALLLTHEVRRCYPFFPVVGGRALRDFEWRDRSFAEGDWVLLDLYATNHDERIWGDSTVFRPDRFRDWDGDPFTLVPQGAGDVSTGHRCPGERATVALMQTAVLELARLDYYLPEQDLSIALNHFPALPKSGFRIGLLPPARARSGSLRPTRAGSRGPSRRGAPAQRPGHGAPGV</sequence>
<accession>A0A444PT55</accession>
<dbReference type="AlphaFoldDB" id="A0A444PT55"/>
<feature type="region of interest" description="Disordered" evidence="8">
    <location>
        <begin position="464"/>
        <end position="498"/>
    </location>
</feature>
<dbReference type="Pfam" id="PF00067">
    <property type="entry name" value="p450"/>
    <property type="match status" value="1"/>
</dbReference>
<dbReference type="PANTHER" id="PTHR24286">
    <property type="entry name" value="CYTOCHROME P450 26"/>
    <property type="match status" value="1"/>
</dbReference>
<keyword evidence="3" id="KW-0349">Heme</keyword>
<dbReference type="EMBL" id="RZNB01000003">
    <property type="protein sequence ID" value="RWZ51029.1"/>
    <property type="molecule type" value="Genomic_DNA"/>
</dbReference>
<dbReference type="InterPro" id="IPR001128">
    <property type="entry name" value="Cyt_P450"/>
</dbReference>
<organism evidence="9 10">
    <name type="scientific">Labedella phragmitis</name>
    <dbReference type="NCBI Taxonomy" id="2498849"/>
    <lineage>
        <taxon>Bacteria</taxon>
        <taxon>Bacillati</taxon>
        <taxon>Actinomycetota</taxon>
        <taxon>Actinomycetes</taxon>
        <taxon>Micrococcales</taxon>
        <taxon>Microbacteriaceae</taxon>
        <taxon>Labedella</taxon>
    </lineage>
</organism>
<protein>
    <submittedName>
        <fullName evidence="9">Cytochrome P450</fullName>
    </submittedName>
</protein>
<dbReference type="GO" id="GO:0005506">
    <property type="term" value="F:iron ion binding"/>
    <property type="evidence" value="ECO:0007669"/>
    <property type="project" value="InterPro"/>
</dbReference>
<dbReference type="Gene3D" id="1.10.630.10">
    <property type="entry name" value="Cytochrome P450"/>
    <property type="match status" value="1"/>
</dbReference>
<evidence type="ECO:0000256" key="1">
    <source>
        <dbReference type="ARBA" id="ARBA00001971"/>
    </source>
</evidence>
<evidence type="ECO:0000256" key="5">
    <source>
        <dbReference type="ARBA" id="ARBA00023002"/>
    </source>
</evidence>
<comment type="cofactor">
    <cofactor evidence="1">
        <name>heme</name>
        <dbReference type="ChEBI" id="CHEBI:30413"/>
    </cofactor>
</comment>
<evidence type="ECO:0000313" key="10">
    <source>
        <dbReference type="Proteomes" id="UP000288547"/>
    </source>
</evidence>
<evidence type="ECO:0000313" key="9">
    <source>
        <dbReference type="EMBL" id="RWZ51029.1"/>
    </source>
</evidence>
<evidence type="ECO:0000256" key="2">
    <source>
        <dbReference type="ARBA" id="ARBA00010617"/>
    </source>
</evidence>
<feature type="region of interest" description="Disordered" evidence="8">
    <location>
        <begin position="1"/>
        <end position="23"/>
    </location>
</feature>
<dbReference type="GO" id="GO:0020037">
    <property type="term" value="F:heme binding"/>
    <property type="evidence" value="ECO:0007669"/>
    <property type="project" value="InterPro"/>
</dbReference>
<evidence type="ECO:0000256" key="7">
    <source>
        <dbReference type="ARBA" id="ARBA00023033"/>
    </source>
</evidence>
<keyword evidence="4" id="KW-0479">Metal-binding</keyword>
<evidence type="ECO:0000256" key="8">
    <source>
        <dbReference type="SAM" id="MobiDB-lite"/>
    </source>
</evidence>
<keyword evidence="10" id="KW-1185">Reference proteome</keyword>
<dbReference type="GO" id="GO:0016125">
    <property type="term" value="P:sterol metabolic process"/>
    <property type="evidence" value="ECO:0007669"/>
    <property type="project" value="TreeGrafter"/>
</dbReference>
<reference evidence="9 10" key="1">
    <citation type="submission" date="2018-12" db="EMBL/GenBank/DDBJ databases">
        <authorList>
            <person name="Li F."/>
        </authorList>
    </citation>
    <scope>NUCLEOTIDE SEQUENCE [LARGE SCALE GENOMIC DNA]</scope>
    <source>
        <strain evidence="9 10">11W25H-1</strain>
    </source>
</reference>
<evidence type="ECO:0000256" key="3">
    <source>
        <dbReference type="ARBA" id="ARBA00022617"/>
    </source>
</evidence>
<dbReference type="OrthoDB" id="9764248at2"/>
<keyword evidence="7" id="KW-0503">Monooxygenase</keyword>
<evidence type="ECO:0000256" key="6">
    <source>
        <dbReference type="ARBA" id="ARBA00023004"/>
    </source>
</evidence>
<name>A0A444PT55_9MICO</name>
<comment type="similarity">
    <text evidence="2">Belongs to the cytochrome P450 family.</text>
</comment>
<keyword evidence="5" id="KW-0560">Oxidoreductase</keyword>
<gene>
    <name evidence="9" type="ORF">ELQ90_09530</name>
</gene>
<dbReference type="CDD" id="cd11067">
    <property type="entry name" value="CYP152"/>
    <property type="match status" value="1"/>
</dbReference>
<keyword evidence="6" id="KW-0408">Iron</keyword>
<dbReference type="Proteomes" id="UP000288547">
    <property type="component" value="Unassembled WGS sequence"/>
</dbReference>